<dbReference type="InterPro" id="IPR045340">
    <property type="entry name" value="DUF6533"/>
</dbReference>
<evidence type="ECO:0000256" key="1">
    <source>
        <dbReference type="SAM" id="Phobius"/>
    </source>
</evidence>
<evidence type="ECO:0000313" key="4">
    <source>
        <dbReference type="Proteomes" id="UP001221142"/>
    </source>
</evidence>
<evidence type="ECO:0000259" key="2">
    <source>
        <dbReference type="Pfam" id="PF20151"/>
    </source>
</evidence>
<feature type="transmembrane region" description="Helical" evidence="1">
    <location>
        <begin position="57"/>
        <end position="80"/>
    </location>
</feature>
<feature type="transmembrane region" description="Helical" evidence="1">
    <location>
        <begin position="123"/>
        <end position="142"/>
    </location>
</feature>
<evidence type="ECO:0000313" key="3">
    <source>
        <dbReference type="EMBL" id="KAJ7628746.1"/>
    </source>
</evidence>
<reference evidence="3" key="1">
    <citation type="submission" date="2023-03" db="EMBL/GenBank/DDBJ databases">
        <title>Massive genome expansion in bonnet fungi (Mycena s.s.) driven by repeated elements and novel gene families across ecological guilds.</title>
        <authorList>
            <consortium name="Lawrence Berkeley National Laboratory"/>
            <person name="Harder C.B."/>
            <person name="Miyauchi S."/>
            <person name="Viragh M."/>
            <person name="Kuo A."/>
            <person name="Thoen E."/>
            <person name="Andreopoulos B."/>
            <person name="Lu D."/>
            <person name="Skrede I."/>
            <person name="Drula E."/>
            <person name="Henrissat B."/>
            <person name="Morin E."/>
            <person name="Kohler A."/>
            <person name="Barry K."/>
            <person name="LaButti K."/>
            <person name="Morin E."/>
            <person name="Salamov A."/>
            <person name="Lipzen A."/>
            <person name="Mereny Z."/>
            <person name="Hegedus B."/>
            <person name="Baldrian P."/>
            <person name="Stursova M."/>
            <person name="Weitz H."/>
            <person name="Taylor A."/>
            <person name="Grigoriev I.V."/>
            <person name="Nagy L.G."/>
            <person name="Martin F."/>
            <person name="Kauserud H."/>
        </authorList>
    </citation>
    <scope>NUCLEOTIDE SEQUENCE</scope>
    <source>
        <strain evidence="3">9284</strain>
    </source>
</reference>
<dbReference type="EMBL" id="JARKIF010000010">
    <property type="protein sequence ID" value="KAJ7628746.1"/>
    <property type="molecule type" value="Genomic_DNA"/>
</dbReference>
<dbReference type="AlphaFoldDB" id="A0AAD7FMV5"/>
<sequence>MSFLARDALPPSQTLPQTRPLLLYLYLCAIVVLYYDHALSLPAEITYIWRRPKTRSALWFLLNRYLTFFATIPVTALNFVQFNHQSCGQYALFRQILLVVQVIVVDLILSLRVYALYGLQRKIIYILAVATAIGLGITGWSISHQDNTRDLEDYSVRGCFLPLSSDSGIHIAAIWEALLAYDLLIFVLILARPIQLGRRHNNEASSNPIIRLVTRDGAMYFVVMALANLANIITFYVGGPFFKGSLSTLATSVSVTLTSRLMLNLHALADRGLYAGAAGAGWTTTGETTTAAATGETLDTVLGNSYAYVSRGYDTTADDVEMAPRH</sequence>
<protein>
    <recommendedName>
        <fullName evidence="2">DUF6533 domain-containing protein</fullName>
    </recommendedName>
</protein>
<name>A0AAD7FMV5_9AGAR</name>
<dbReference type="Proteomes" id="UP001221142">
    <property type="component" value="Unassembled WGS sequence"/>
</dbReference>
<feature type="transmembrane region" description="Helical" evidence="1">
    <location>
        <begin position="92"/>
        <end position="111"/>
    </location>
</feature>
<feature type="transmembrane region" description="Helical" evidence="1">
    <location>
        <begin position="20"/>
        <end position="36"/>
    </location>
</feature>
<feature type="transmembrane region" description="Helical" evidence="1">
    <location>
        <begin position="218"/>
        <end position="238"/>
    </location>
</feature>
<comment type="caution">
    <text evidence="3">The sequence shown here is derived from an EMBL/GenBank/DDBJ whole genome shotgun (WGS) entry which is preliminary data.</text>
</comment>
<accession>A0AAD7FMV5</accession>
<keyword evidence="4" id="KW-1185">Reference proteome</keyword>
<dbReference type="Pfam" id="PF20151">
    <property type="entry name" value="DUF6533"/>
    <property type="match status" value="1"/>
</dbReference>
<keyword evidence="1" id="KW-0472">Membrane</keyword>
<proteinExistence type="predicted"/>
<feature type="transmembrane region" description="Helical" evidence="1">
    <location>
        <begin position="169"/>
        <end position="191"/>
    </location>
</feature>
<feature type="domain" description="DUF6533" evidence="2">
    <location>
        <begin position="24"/>
        <end position="69"/>
    </location>
</feature>
<keyword evidence="1" id="KW-1133">Transmembrane helix</keyword>
<keyword evidence="1" id="KW-0812">Transmembrane</keyword>
<gene>
    <name evidence="3" type="ORF">FB45DRAFT_919155</name>
</gene>
<organism evidence="3 4">
    <name type="scientific">Roridomyces roridus</name>
    <dbReference type="NCBI Taxonomy" id="1738132"/>
    <lineage>
        <taxon>Eukaryota</taxon>
        <taxon>Fungi</taxon>
        <taxon>Dikarya</taxon>
        <taxon>Basidiomycota</taxon>
        <taxon>Agaricomycotina</taxon>
        <taxon>Agaricomycetes</taxon>
        <taxon>Agaricomycetidae</taxon>
        <taxon>Agaricales</taxon>
        <taxon>Marasmiineae</taxon>
        <taxon>Mycenaceae</taxon>
        <taxon>Roridomyces</taxon>
    </lineage>
</organism>